<gene>
    <name evidence="2" type="ORF">SEMRO_1106_G242000.1</name>
</gene>
<protein>
    <recommendedName>
        <fullName evidence="1">BTB domain-containing protein</fullName>
    </recommendedName>
</protein>
<feature type="domain" description="BTB" evidence="1">
    <location>
        <begin position="42"/>
        <end position="132"/>
    </location>
</feature>
<evidence type="ECO:0000313" key="2">
    <source>
        <dbReference type="EMBL" id="CAB9520486.1"/>
    </source>
</evidence>
<reference evidence="2" key="1">
    <citation type="submission" date="2020-06" db="EMBL/GenBank/DDBJ databases">
        <authorList>
            <consortium name="Plant Systems Biology data submission"/>
        </authorList>
    </citation>
    <scope>NUCLEOTIDE SEQUENCE</scope>
    <source>
        <strain evidence="2">D6</strain>
    </source>
</reference>
<comment type="caution">
    <text evidence="2">The sequence shown here is derived from an EMBL/GenBank/DDBJ whole genome shotgun (WGS) entry which is preliminary data.</text>
</comment>
<evidence type="ECO:0000259" key="1">
    <source>
        <dbReference type="Pfam" id="PF00651"/>
    </source>
</evidence>
<dbReference type="InterPro" id="IPR011333">
    <property type="entry name" value="SKP1/BTB/POZ_sf"/>
</dbReference>
<dbReference type="Gene3D" id="3.30.710.10">
    <property type="entry name" value="Potassium Channel Kv1.1, Chain A"/>
    <property type="match status" value="1"/>
</dbReference>
<dbReference type="Proteomes" id="UP001153069">
    <property type="component" value="Unassembled WGS sequence"/>
</dbReference>
<dbReference type="OrthoDB" id="56564at2759"/>
<sequence>MMKAEECWADSDDEPATKRLRCTDPDLKIVLEYSTREESVWVEMKKEYHMYSHVLAGLSNFIDTSLSVDMKEKKRKEIVFKDVTPEIFEMALKYQQDLGAVRFMEAKDAAKLIKFYDKYEFTGGIKLCDDVLSDYFQNNIQNLDLQKPPEDLDLLVRAAALAYRFDLTNSKDAGIQYLKTRMHFTISPFGLSMFSEDHIKRLQPMFVEGVFRQVHCALDALSAKEVAPLSFPKYFISLASDVTCGQTCRFVELSGTGTYADGTYSLTFDGNFKRQRKDDWDGEPCDFFIERGIITGENWGIVAWNRDEPAKVIWKCPHTATLELPPEGPWFPVSEEVDETMEPKLLHLGGRAGKGSSAP</sequence>
<dbReference type="InterPro" id="IPR000210">
    <property type="entry name" value="BTB/POZ_dom"/>
</dbReference>
<dbReference type="EMBL" id="CAICTM010001104">
    <property type="protein sequence ID" value="CAB9520486.1"/>
    <property type="molecule type" value="Genomic_DNA"/>
</dbReference>
<keyword evidence="3" id="KW-1185">Reference proteome</keyword>
<dbReference type="Pfam" id="PF00651">
    <property type="entry name" value="BTB"/>
    <property type="match status" value="1"/>
</dbReference>
<dbReference type="AlphaFoldDB" id="A0A9N8EJM3"/>
<evidence type="ECO:0000313" key="3">
    <source>
        <dbReference type="Proteomes" id="UP001153069"/>
    </source>
</evidence>
<name>A0A9N8EJM3_9STRA</name>
<proteinExistence type="predicted"/>
<accession>A0A9N8EJM3</accession>
<organism evidence="2 3">
    <name type="scientific">Seminavis robusta</name>
    <dbReference type="NCBI Taxonomy" id="568900"/>
    <lineage>
        <taxon>Eukaryota</taxon>
        <taxon>Sar</taxon>
        <taxon>Stramenopiles</taxon>
        <taxon>Ochrophyta</taxon>
        <taxon>Bacillariophyta</taxon>
        <taxon>Bacillariophyceae</taxon>
        <taxon>Bacillariophycidae</taxon>
        <taxon>Naviculales</taxon>
        <taxon>Naviculaceae</taxon>
        <taxon>Seminavis</taxon>
    </lineage>
</organism>